<name>X0VSI6_9ZZZZ</name>
<reference evidence="1" key="1">
    <citation type="journal article" date="2014" name="Front. Microbiol.">
        <title>High frequency of phylogenetically diverse reductive dehalogenase-homologous genes in deep subseafloor sedimentary metagenomes.</title>
        <authorList>
            <person name="Kawai M."/>
            <person name="Futagami T."/>
            <person name="Toyoda A."/>
            <person name="Takaki Y."/>
            <person name="Nishi S."/>
            <person name="Hori S."/>
            <person name="Arai W."/>
            <person name="Tsubouchi T."/>
            <person name="Morono Y."/>
            <person name="Uchiyama I."/>
            <person name="Ito T."/>
            <person name="Fujiyama A."/>
            <person name="Inagaki F."/>
            <person name="Takami H."/>
        </authorList>
    </citation>
    <scope>NUCLEOTIDE SEQUENCE</scope>
    <source>
        <strain evidence="1">Expedition CK06-06</strain>
    </source>
</reference>
<feature type="non-terminal residue" evidence="1">
    <location>
        <position position="43"/>
    </location>
</feature>
<evidence type="ECO:0000313" key="1">
    <source>
        <dbReference type="EMBL" id="GAG03476.1"/>
    </source>
</evidence>
<organism evidence="1">
    <name type="scientific">marine sediment metagenome</name>
    <dbReference type="NCBI Taxonomy" id="412755"/>
    <lineage>
        <taxon>unclassified sequences</taxon>
        <taxon>metagenomes</taxon>
        <taxon>ecological metagenomes</taxon>
    </lineage>
</organism>
<protein>
    <submittedName>
        <fullName evidence="1">Uncharacterized protein</fullName>
    </submittedName>
</protein>
<dbReference type="AlphaFoldDB" id="X0VSI6"/>
<gene>
    <name evidence="1" type="ORF">S01H1_43940</name>
</gene>
<comment type="caution">
    <text evidence="1">The sequence shown here is derived from an EMBL/GenBank/DDBJ whole genome shotgun (WGS) entry which is preliminary data.</text>
</comment>
<proteinExistence type="predicted"/>
<dbReference type="EMBL" id="BARS01028011">
    <property type="protein sequence ID" value="GAG03476.1"/>
    <property type="molecule type" value="Genomic_DNA"/>
</dbReference>
<accession>X0VSI6</accession>
<sequence length="43" mass="4856">MKYQKLVKGYRDVEVATYGALRDEISKSDIESQFISGCNAIEV</sequence>